<dbReference type="Proteomes" id="UP000325255">
    <property type="component" value="Unassembled WGS sequence"/>
</dbReference>
<organism evidence="4 5">
    <name type="scientific">Rhodovastum atsumiense</name>
    <dbReference type="NCBI Taxonomy" id="504468"/>
    <lineage>
        <taxon>Bacteria</taxon>
        <taxon>Pseudomonadati</taxon>
        <taxon>Pseudomonadota</taxon>
        <taxon>Alphaproteobacteria</taxon>
        <taxon>Acetobacterales</taxon>
        <taxon>Acetobacteraceae</taxon>
        <taxon>Rhodovastum</taxon>
    </lineage>
</organism>
<dbReference type="AlphaFoldDB" id="A0A5M6IZR4"/>
<feature type="transmembrane region" description="Helical" evidence="2">
    <location>
        <begin position="36"/>
        <end position="53"/>
    </location>
</feature>
<dbReference type="InterPro" id="IPR006311">
    <property type="entry name" value="TAT_signal"/>
</dbReference>
<reference evidence="4 5" key="1">
    <citation type="submission" date="2019-09" db="EMBL/GenBank/DDBJ databases">
        <title>Genome sequence of Rhodovastum atsumiense, a diverse member of the Acetobacteraceae family of non-sulfur purple photosynthetic bacteria.</title>
        <authorList>
            <person name="Meyer T."/>
            <person name="Kyndt J."/>
        </authorList>
    </citation>
    <scope>NUCLEOTIDE SEQUENCE [LARGE SCALE GENOMIC DNA]</scope>
    <source>
        <strain evidence="4 5">DSM 21279</strain>
    </source>
</reference>
<proteinExistence type="predicted"/>
<dbReference type="OrthoDB" id="570524at2"/>
<dbReference type="InterPro" id="IPR015168">
    <property type="entry name" value="SsuA/THI5"/>
</dbReference>
<dbReference type="PANTHER" id="PTHR30024">
    <property type="entry name" value="ALIPHATIC SULFONATES-BINDING PROTEIN-RELATED"/>
    <property type="match status" value="1"/>
</dbReference>
<sequence length="372" mass="39872">MHKDRIAMDSNANGVVAGSPAPERPPAASGPRRRNLLKLGAVVGTAGMVGALPRLLRAADLAAPALIQTRTKITIIWSPSALCLVVIGLAKRQGIFDKYGLDVDILDVGYDTTTVVQAVALGKADATSNFVLSMLKPLEGGFDMKLTAGTHGGCSILVASRAAGIATLQDLRGKRIGMKDLTSPMKMLYDIHLGRNGLPPDSYTWRQYPPDVFTIAVQKGEIDAFADGYPNAYFAIKRSNGTLFELAANGTGELGKRTCCALGISGRLIRDNRPAAAALTRAMVEASLAVDHNNFLAVEAAQFFSPRQVKPEELGEMIAAYPYDEERGCPTGEALRRQILWYAQGLKETGVLRSGTDPDQFTNRIVLDLLTS</sequence>
<protein>
    <submittedName>
        <fullName evidence="4">ABC transporter substrate-binding protein</fullName>
    </submittedName>
</protein>
<evidence type="ECO:0000313" key="5">
    <source>
        <dbReference type="Proteomes" id="UP000325255"/>
    </source>
</evidence>
<feature type="region of interest" description="Disordered" evidence="1">
    <location>
        <begin position="1"/>
        <end position="32"/>
    </location>
</feature>
<dbReference type="EMBL" id="VWPK01000004">
    <property type="protein sequence ID" value="KAA5613826.1"/>
    <property type="molecule type" value="Genomic_DNA"/>
</dbReference>
<keyword evidence="2" id="KW-0472">Membrane</keyword>
<gene>
    <name evidence="4" type="ORF">F1189_03355</name>
</gene>
<dbReference type="PANTHER" id="PTHR30024:SF21">
    <property type="entry name" value="ABC TRANSPORTER SUBSTRATE-BINDING PROTEIN"/>
    <property type="match status" value="1"/>
</dbReference>
<evidence type="ECO:0000256" key="1">
    <source>
        <dbReference type="SAM" id="MobiDB-lite"/>
    </source>
</evidence>
<name>A0A5M6IZR4_9PROT</name>
<feature type="domain" description="SsuA/THI5-like" evidence="3">
    <location>
        <begin position="89"/>
        <end position="251"/>
    </location>
</feature>
<feature type="transmembrane region" description="Helical" evidence="2">
    <location>
        <begin position="73"/>
        <end position="90"/>
    </location>
</feature>
<dbReference type="Pfam" id="PF09084">
    <property type="entry name" value="NMT1"/>
    <property type="match status" value="1"/>
</dbReference>
<evidence type="ECO:0000256" key="2">
    <source>
        <dbReference type="SAM" id="Phobius"/>
    </source>
</evidence>
<dbReference type="SUPFAM" id="SSF53850">
    <property type="entry name" value="Periplasmic binding protein-like II"/>
    <property type="match status" value="1"/>
</dbReference>
<comment type="caution">
    <text evidence="4">The sequence shown here is derived from an EMBL/GenBank/DDBJ whole genome shotgun (WGS) entry which is preliminary data.</text>
</comment>
<dbReference type="Gene3D" id="3.40.190.10">
    <property type="entry name" value="Periplasmic binding protein-like II"/>
    <property type="match status" value="2"/>
</dbReference>
<keyword evidence="5" id="KW-1185">Reference proteome</keyword>
<evidence type="ECO:0000259" key="3">
    <source>
        <dbReference type="Pfam" id="PF09084"/>
    </source>
</evidence>
<evidence type="ECO:0000313" key="4">
    <source>
        <dbReference type="EMBL" id="KAA5613826.1"/>
    </source>
</evidence>
<keyword evidence="2" id="KW-0812">Transmembrane</keyword>
<accession>A0A5M6IZR4</accession>
<dbReference type="PROSITE" id="PS51318">
    <property type="entry name" value="TAT"/>
    <property type="match status" value="1"/>
</dbReference>
<keyword evidence="2" id="KW-1133">Transmembrane helix</keyword>